<dbReference type="NCBIfam" id="TIGR02160">
    <property type="entry name" value="PA_CoA_Oxy5"/>
    <property type="match status" value="1"/>
</dbReference>
<dbReference type="SUPFAM" id="SSF63380">
    <property type="entry name" value="Riboflavin synthase domain-like"/>
    <property type="match status" value="1"/>
</dbReference>
<dbReference type="InterPro" id="IPR001709">
    <property type="entry name" value="Flavoprot_Pyr_Nucl_cyt_Rdtase"/>
</dbReference>
<dbReference type="SUPFAM" id="SSF52343">
    <property type="entry name" value="Ferredoxin reductase-like, C-terminal NADP-linked domain"/>
    <property type="match status" value="1"/>
</dbReference>
<dbReference type="Gene3D" id="3.40.50.80">
    <property type="entry name" value="Nucleotide-binding domain of ferredoxin-NADP reductase (FNR) module"/>
    <property type="match status" value="1"/>
</dbReference>
<dbReference type="Pfam" id="PF00111">
    <property type="entry name" value="Fer2"/>
    <property type="match status" value="1"/>
</dbReference>
<sequence>MSATFHPLRVAAIDPLTDDAVALTFEVPASLADDFVFTPGQHLNIRGGDDVRRSYSICTAPSSGRLRIGVKRLPGGAFSEGVLGTLRVGDSLDVMTPAGRFTTTIDPAAARHCVVVAAGSGITPVLSIVTAILEGEPGSSVTLIYANRTHRTVMFLDEVHDLKDRFPSRLQIVHVLSREASDVELLSGRLDGERLSRIVAALVPAPADADWFLCGPQQMLVDLRAAVAALGVADARVHSELFHADPVPRAPVTSLSSAVDGAAHVTIRLDGRSSSFELRPDDEPVLDAAIAVRSDLPFACKGGVCGTCRARLVSGTVAMDANWALEPDEIERGYVLTCQAHPTSESVVLDYDG</sequence>
<dbReference type="InterPro" id="IPR050415">
    <property type="entry name" value="MRET"/>
</dbReference>
<evidence type="ECO:0000256" key="1">
    <source>
        <dbReference type="ARBA" id="ARBA00001974"/>
    </source>
</evidence>
<dbReference type="Pfam" id="PF00175">
    <property type="entry name" value="NAD_binding_1"/>
    <property type="match status" value="1"/>
</dbReference>
<reference evidence="12" key="1">
    <citation type="journal article" date="2019" name="Int. J. Syst. Evol. Microbiol.">
        <title>The Global Catalogue of Microorganisms (GCM) 10K type strain sequencing project: providing services to taxonomists for standard genome sequencing and annotation.</title>
        <authorList>
            <consortium name="The Broad Institute Genomics Platform"/>
            <consortium name="The Broad Institute Genome Sequencing Center for Infectious Disease"/>
            <person name="Wu L."/>
            <person name="Ma J."/>
        </authorList>
    </citation>
    <scope>NUCLEOTIDE SEQUENCE [LARGE SCALE GENOMIC DNA]</scope>
    <source>
        <strain evidence="12">JCM 18531</strain>
    </source>
</reference>
<dbReference type="CDD" id="cd00207">
    <property type="entry name" value="fer2"/>
    <property type="match status" value="1"/>
</dbReference>
<dbReference type="Proteomes" id="UP001499974">
    <property type="component" value="Unassembled WGS sequence"/>
</dbReference>
<dbReference type="SUPFAM" id="SSF54292">
    <property type="entry name" value="2Fe-2S ferredoxin-like"/>
    <property type="match status" value="1"/>
</dbReference>
<dbReference type="InterPro" id="IPR017927">
    <property type="entry name" value="FAD-bd_FR_type"/>
</dbReference>
<evidence type="ECO:0000313" key="12">
    <source>
        <dbReference type="Proteomes" id="UP001499974"/>
    </source>
</evidence>
<dbReference type="InterPro" id="IPR017938">
    <property type="entry name" value="Riboflavin_synthase-like_b-brl"/>
</dbReference>
<dbReference type="InterPro" id="IPR001433">
    <property type="entry name" value="OxRdtase_FAD/NAD-bd"/>
</dbReference>
<dbReference type="EMBL" id="BAABKM010000001">
    <property type="protein sequence ID" value="GAA4689791.1"/>
    <property type="molecule type" value="Genomic_DNA"/>
</dbReference>
<organism evidence="11 12">
    <name type="scientific">Nocardioides conyzicola</name>
    <dbReference type="NCBI Taxonomy" id="1651781"/>
    <lineage>
        <taxon>Bacteria</taxon>
        <taxon>Bacillati</taxon>
        <taxon>Actinomycetota</taxon>
        <taxon>Actinomycetes</taxon>
        <taxon>Propionibacteriales</taxon>
        <taxon>Nocardioidaceae</taxon>
        <taxon>Nocardioides</taxon>
    </lineage>
</organism>
<keyword evidence="5" id="KW-0274">FAD</keyword>
<keyword evidence="6" id="KW-0560">Oxidoreductase</keyword>
<evidence type="ECO:0000256" key="8">
    <source>
        <dbReference type="ARBA" id="ARBA00023014"/>
    </source>
</evidence>
<keyword evidence="4" id="KW-0479">Metal-binding</keyword>
<comment type="cofactor">
    <cofactor evidence="1">
        <name>FAD</name>
        <dbReference type="ChEBI" id="CHEBI:57692"/>
    </cofactor>
</comment>
<evidence type="ECO:0000256" key="5">
    <source>
        <dbReference type="ARBA" id="ARBA00022827"/>
    </source>
</evidence>
<evidence type="ECO:0000313" key="11">
    <source>
        <dbReference type="EMBL" id="GAA4689791.1"/>
    </source>
</evidence>
<keyword evidence="12" id="KW-1185">Reference proteome</keyword>
<dbReference type="PRINTS" id="PR00410">
    <property type="entry name" value="PHEHYDRXLASE"/>
</dbReference>
<dbReference type="InterPro" id="IPR036010">
    <property type="entry name" value="2Fe-2S_ferredoxin-like_sf"/>
</dbReference>
<dbReference type="RefSeq" id="WP_345517953.1">
    <property type="nucleotide sequence ID" value="NZ_BAABKM010000001.1"/>
</dbReference>
<dbReference type="InterPro" id="IPR011884">
    <property type="entry name" value="PaaE"/>
</dbReference>
<name>A0ABP8WHR9_9ACTN</name>
<dbReference type="PROSITE" id="PS00197">
    <property type="entry name" value="2FE2S_FER_1"/>
    <property type="match status" value="1"/>
</dbReference>
<evidence type="ECO:0000256" key="7">
    <source>
        <dbReference type="ARBA" id="ARBA00023004"/>
    </source>
</evidence>
<evidence type="ECO:0000256" key="6">
    <source>
        <dbReference type="ARBA" id="ARBA00023002"/>
    </source>
</evidence>
<dbReference type="PROSITE" id="PS51085">
    <property type="entry name" value="2FE2S_FER_2"/>
    <property type="match status" value="1"/>
</dbReference>
<accession>A0ABP8WHR9</accession>
<comment type="caution">
    <text evidence="11">The sequence shown here is derived from an EMBL/GenBank/DDBJ whole genome shotgun (WGS) entry which is preliminary data.</text>
</comment>
<keyword evidence="8" id="KW-0411">Iron-sulfur</keyword>
<gene>
    <name evidence="11" type="primary">paaK</name>
    <name evidence="11" type="ORF">GCM10023349_00020</name>
</gene>
<keyword evidence="2" id="KW-0285">Flavoprotein</keyword>
<evidence type="ECO:0000256" key="2">
    <source>
        <dbReference type="ARBA" id="ARBA00022630"/>
    </source>
</evidence>
<dbReference type="InterPro" id="IPR012675">
    <property type="entry name" value="Beta-grasp_dom_sf"/>
</dbReference>
<dbReference type="Gene3D" id="3.10.20.30">
    <property type="match status" value="1"/>
</dbReference>
<keyword evidence="3" id="KW-0001">2Fe-2S</keyword>
<feature type="domain" description="FAD-binding FR-type" evidence="10">
    <location>
        <begin position="3"/>
        <end position="104"/>
    </location>
</feature>
<protein>
    <submittedName>
        <fullName evidence="11">Phenylacetate-CoA oxygenase/reductase subunit PaaK</fullName>
    </submittedName>
</protein>
<dbReference type="InterPro" id="IPR039261">
    <property type="entry name" value="FNR_nucleotide-bd"/>
</dbReference>
<evidence type="ECO:0000256" key="3">
    <source>
        <dbReference type="ARBA" id="ARBA00022714"/>
    </source>
</evidence>
<dbReference type="CDD" id="cd06214">
    <property type="entry name" value="PA_degradation_oxidoreductase_like"/>
    <property type="match status" value="1"/>
</dbReference>
<evidence type="ECO:0000256" key="4">
    <source>
        <dbReference type="ARBA" id="ARBA00022723"/>
    </source>
</evidence>
<evidence type="ECO:0000259" key="10">
    <source>
        <dbReference type="PROSITE" id="PS51384"/>
    </source>
</evidence>
<dbReference type="InterPro" id="IPR006058">
    <property type="entry name" value="2Fe2S_fd_BS"/>
</dbReference>
<dbReference type="PROSITE" id="PS51384">
    <property type="entry name" value="FAD_FR"/>
    <property type="match status" value="1"/>
</dbReference>
<dbReference type="InterPro" id="IPR001041">
    <property type="entry name" value="2Fe-2S_ferredoxin-type"/>
</dbReference>
<dbReference type="Pfam" id="PF00970">
    <property type="entry name" value="FAD_binding_6"/>
    <property type="match status" value="1"/>
</dbReference>
<keyword evidence="7" id="KW-0408">Iron</keyword>
<dbReference type="InterPro" id="IPR008333">
    <property type="entry name" value="Cbr1-like_FAD-bd_dom"/>
</dbReference>
<dbReference type="PRINTS" id="PR00371">
    <property type="entry name" value="FPNCR"/>
</dbReference>
<feature type="domain" description="2Fe-2S ferredoxin-type" evidence="9">
    <location>
        <begin position="263"/>
        <end position="353"/>
    </location>
</feature>
<evidence type="ECO:0000259" key="9">
    <source>
        <dbReference type="PROSITE" id="PS51085"/>
    </source>
</evidence>
<proteinExistence type="predicted"/>
<dbReference type="PANTHER" id="PTHR47354">
    <property type="entry name" value="NADH OXIDOREDUCTASE HCR"/>
    <property type="match status" value="1"/>
</dbReference>
<dbReference type="PANTHER" id="PTHR47354:SF8">
    <property type="entry name" value="1,2-PHENYLACETYL-COA EPOXIDASE, SUBUNIT E"/>
    <property type="match status" value="1"/>
</dbReference>
<dbReference type="Gene3D" id="2.40.30.10">
    <property type="entry name" value="Translation factors"/>
    <property type="match status" value="1"/>
</dbReference>